<name>A0A3B6FLK9_WHEAT</name>
<dbReference type="Gramene" id="TraesSYM3B03G01601520.1">
    <property type="protein sequence ID" value="TraesSYM3B03G01601520.1.CDS1"/>
    <property type="gene ID" value="TraesSYM3B03G01601520"/>
</dbReference>
<keyword evidence="2" id="KW-0732">Signal</keyword>
<feature type="signal peptide" evidence="2">
    <location>
        <begin position="1"/>
        <end position="24"/>
    </location>
</feature>
<dbReference type="Gramene" id="TraesWEE_scaffold_041795_01G000100.1">
    <property type="protein sequence ID" value="TraesWEE_scaffold_041795_01G000100.1"/>
    <property type="gene ID" value="TraesWEE_scaffold_041795_01G000100"/>
</dbReference>
<dbReference type="Proteomes" id="UP000019116">
    <property type="component" value="Chromosome 3B"/>
</dbReference>
<dbReference type="GeneID" id="123064974"/>
<dbReference type="OrthoDB" id="682787at2759"/>
<keyword evidence="4" id="KW-1185">Reference proteome</keyword>
<reference evidence="3" key="2">
    <citation type="submission" date="2018-10" db="UniProtKB">
        <authorList>
            <consortium name="EnsemblPlants"/>
        </authorList>
    </citation>
    <scope>IDENTIFICATION</scope>
</reference>
<dbReference type="Gramene" id="TraesLAC3B03G01520000.1">
    <property type="protein sequence ID" value="TraesLAC3B03G01520000.1.CDS1"/>
    <property type="gene ID" value="TraesLAC3B03G01520000"/>
</dbReference>
<gene>
    <name evidence="3" type="primary">LOC123064974</name>
</gene>
<dbReference type="EnsemblPlants" id="TraesCS3B02G122500.1">
    <property type="protein sequence ID" value="TraesCS3B02G122500.1.cds1"/>
    <property type="gene ID" value="TraesCS3B02G122500"/>
</dbReference>
<proteinExistence type="predicted"/>
<dbReference type="Gramene" id="TraesCS3B03G0284000.1">
    <property type="protein sequence ID" value="TraesCS3B03G0284000.1.CDS1"/>
    <property type="gene ID" value="TraesCS3B03G0284000"/>
</dbReference>
<dbReference type="Gramene" id="TraesCAD_scaffold_044636_01G000100.1">
    <property type="protein sequence ID" value="TraesCAD_scaffold_044636_01G000100.1"/>
    <property type="gene ID" value="TraesCAD_scaffold_044636_01G000100"/>
</dbReference>
<dbReference type="Gramene" id="TraesARI3B03G01602970.1">
    <property type="protein sequence ID" value="TraesARI3B03G01602970.1.CDS1"/>
    <property type="gene ID" value="TraesARI3B03G01602970"/>
</dbReference>
<feature type="compositionally biased region" description="Acidic residues" evidence="1">
    <location>
        <begin position="132"/>
        <end position="144"/>
    </location>
</feature>
<evidence type="ECO:0000313" key="4">
    <source>
        <dbReference type="Proteomes" id="UP000019116"/>
    </source>
</evidence>
<organism evidence="3">
    <name type="scientific">Triticum aestivum</name>
    <name type="common">Wheat</name>
    <dbReference type="NCBI Taxonomy" id="4565"/>
    <lineage>
        <taxon>Eukaryota</taxon>
        <taxon>Viridiplantae</taxon>
        <taxon>Streptophyta</taxon>
        <taxon>Embryophyta</taxon>
        <taxon>Tracheophyta</taxon>
        <taxon>Spermatophyta</taxon>
        <taxon>Magnoliopsida</taxon>
        <taxon>Liliopsida</taxon>
        <taxon>Poales</taxon>
        <taxon>Poaceae</taxon>
        <taxon>BOP clade</taxon>
        <taxon>Pooideae</taxon>
        <taxon>Triticodae</taxon>
        <taxon>Triticeae</taxon>
        <taxon>Triticinae</taxon>
        <taxon>Triticum</taxon>
    </lineage>
</organism>
<dbReference type="Gramene" id="TraesNOR3B03G01600720.1">
    <property type="protein sequence ID" value="TraesNOR3B03G01600720.1.CDS1"/>
    <property type="gene ID" value="TraesNOR3B03G01600720"/>
</dbReference>
<dbReference type="Gramene" id="TraesLDM3B03G01578470.1">
    <property type="protein sequence ID" value="TraesLDM3B03G01578470.1.CDS1"/>
    <property type="gene ID" value="TraesLDM3B03G01578470"/>
</dbReference>
<evidence type="ECO:0000313" key="3">
    <source>
        <dbReference type="EnsemblPlants" id="TraesCS3B02G122500.1.cds1"/>
    </source>
</evidence>
<dbReference type="Gramene" id="TraesJUL3B03G01591920.1">
    <property type="protein sequence ID" value="TraesJUL3B03G01591920.1.CDS1"/>
    <property type="gene ID" value="TraesJUL3B03G01591920"/>
</dbReference>
<evidence type="ECO:0000256" key="2">
    <source>
        <dbReference type="SAM" id="SignalP"/>
    </source>
</evidence>
<dbReference type="RefSeq" id="XP_044344286.1">
    <property type="nucleotide sequence ID" value="XM_044488351.1"/>
</dbReference>
<dbReference type="Gramene" id="TraesCLE_scaffold_045122_01G000300.1">
    <property type="protein sequence ID" value="TraesCLE_scaffold_045122_01G000300.1"/>
    <property type="gene ID" value="TraesCLE_scaffold_045122_01G000300"/>
</dbReference>
<evidence type="ECO:0000256" key="1">
    <source>
        <dbReference type="SAM" id="MobiDB-lite"/>
    </source>
</evidence>
<protein>
    <submittedName>
        <fullName evidence="3">Uncharacterized protein</fullName>
    </submittedName>
</protein>
<dbReference type="Gramene" id="TraesJAG3B03G01587180.1">
    <property type="protein sequence ID" value="TraesJAG3B03G01587180.1.CDS1"/>
    <property type="gene ID" value="TraesJAG3B03G01587180"/>
</dbReference>
<dbReference type="Gramene" id="TraesPARA_EIv1.0_1018820.1">
    <property type="protein sequence ID" value="TraesPARA_EIv1.0_1018820.1.CDS1"/>
    <property type="gene ID" value="TraesPARA_EIv1.0_1018820"/>
</dbReference>
<feature type="region of interest" description="Disordered" evidence="1">
    <location>
        <begin position="115"/>
        <end position="144"/>
    </location>
</feature>
<dbReference type="Gramene" id="TraesMAC3B03G01577800.1">
    <property type="protein sequence ID" value="TraesMAC3B03G01577800.1.CDS1"/>
    <property type="gene ID" value="TraesMAC3B03G01577800"/>
</dbReference>
<feature type="compositionally biased region" description="Basic and acidic residues" evidence="1">
    <location>
        <begin position="115"/>
        <end position="130"/>
    </location>
</feature>
<dbReference type="Gramene" id="TraesCS3B02G122500.1">
    <property type="protein sequence ID" value="TraesCS3B02G122500.1.cds1"/>
    <property type="gene ID" value="TraesCS3B02G122500"/>
</dbReference>
<reference evidence="3" key="1">
    <citation type="submission" date="2018-08" db="EMBL/GenBank/DDBJ databases">
        <authorList>
            <person name="Rossello M."/>
        </authorList>
    </citation>
    <scope>NUCLEOTIDE SEQUENCE [LARGE SCALE GENOMIC DNA]</scope>
    <source>
        <strain evidence="3">cv. Chinese Spring</strain>
    </source>
</reference>
<sequence length="158" mass="17102">MARTGASASLFVLVCCLLVGSVPARLPVELPTQVVPDAVDRVAAAEPLLDKQLAAAEAANPTKVHSITEEEEMVVHPARQLPQIIRCGGDDVAISDESLSFGGQGHQALKSEVLKEHGPEQERPGEHSFSDTDSDSDSDDEDNENGIMAWFWRLARRF</sequence>
<dbReference type="Gramene" id="TraesRN3B0100279600.1">
    <property type="protein sequence ID" value="TraesRN3B0100279600.1"/>
    <property type="gene ID" value="TraesRN3B0100279600"/>
</dbReference>
<dbReference type="Gramene" id="TraesROB_scaffold_045293_01G000300.1">
    <property type="protein sequence ID" value="TraesROB_scaffold_045293_01G000300.1"/>
    <property type="gene ID" value="TraesROB_scaffold_045293_01G000300"/>
</dbReference>
<dbReference type="AlphaFoldDB" id="A0A3B6FLK9"/>
<dbReference type="Gramene" id="TraesSTA3B03G01570460.1">
    <property type="protein sequence ID" value="TraesSTA3B03G01570460.1.CDS1"/>
    <property type="gene ID" value="TraesSTA3B03G01570460"/>
</dbReference>
<feature type="chain" id="PRO_5043173866" evidence="2">
    <location>
        <begin position="25"/>
        <end position="158"/>
    </location>
</feature>
<accession>A0A3B6FLK9</accession>